<evidence type="ECO:0000259" key="10">
    <source>
        <dbReference type="SMART" id="SM00771"/>
    </source>
</evidence>
<keyword evidence="6 9" id="KW-0472">Membrane</keyword>
<evidence type="ECO:0000313" key="12">
    <source>
        <dbReference type="Proteomes" id="UP000254575"/>
    </source>
</evidence>
<dbReference type="PANTHER" id="PTHR38685:SF1">
    <property type="entry name" value="CELL DIVISION PROTEIN ZIPA"/>
    <property type="match status" value="1"/>
</dbReference>
<evidence type="ECO:0000256" key="2">
    <source>
        <dbReference type="ARBA" id="ARBA00022519"/>
    </source>
</evidence>
<keyword evidence="12" id="KW-1185">Reference proteome</keyword>
<dbReference type="InterPro" id="IPR011919">
    <property type="entry name" value="Cell_div_ZipA"/>
</dbReference>
<gene>
    <name evidence="11" type="primary">zipA</name>
    <name evidence="11" type="ORF">NCTC10717_01074</name>
</gene>
<name>A0A380MX37_9GAMM</name>
<dbReference type="SMART" id="SM00771">
    <property type="entry name" value="ZipA_C"/>
    <property type="match status" value="1"/>
</dbReference>
<dbReference type="GO" id="GO:0032153">
    <property type="term" value="C:cell division site"/>
    <property type="evidence" value="ECO:0007669"/>
    <property type="project" value="TreeGrafter"/>
</dbReference>
<dbReference type="SUPFAM" id="SSF64383">
    <property type="entry name" value="Cell-division protein ZipA, C-terminal domain"/>
    <property type="match status" value="1"/>
</dbReference>
<dbReference type="Gene3D" id="3.30.1400.10">
    <property type="entry name" value="ZipA, C-terminal FtsZ-binding domain"/>
    <property type="match status" value="1"/>
</dbReference>
<evidence type="ECO:0000313" key="11">
    <source>
        <dbReference type="EMBL" id="SUO96606.1"/>
    </source>
</evidence>
<keyword evidence="2 9" id="KW-0997">Cell inner membrane</keyword>
<keyword evidence="5" id="KW-1133">Transmembrane helix</keyword>
<reference evidence="11 12" key="1">
    <citation type="submission" date="2018-06" db="EMBL/GenBank/DDBJ databases">
        <authorList>
            <consortium name="Pathogen Informatics"/>
            <person name="Doyle S."/>
        </authorList>
    </citation>
    <scope>NUCLEOTIDE SEQUENCE [LARGE SCALE GENOMIC DNA]</scope>
    <source>
        <strain evidence="11 12">NCTC10717</strain>
    </source>
</reference>
<dbReference type="GO" id="GO:0005886">
    <property type="term" value="C:plasma membrane"/>
    <property type="evidence" value="ECO:0007669"/>
    <property type="project" value="UniProtKB-SubCell"/>
</dbReference>
<keyword evidence="4 9" id="KW-0812">Transmembrane</keyword>
<protein>
    <recommendedName>
        <fullName evidence="8">Cell division protein ZipA</fullName>
    </recommendedName>
</protein>
<organism evidence="11 12">
    <name type="scientific">Suttonella indologenes</name>
    <dbReference type="NCBI Taxonomy" id="13276"/>
    <lineage>
        <taxon>Bacteria</taxon>
        <taxon>Pseudomonadati</taxon>
        <taxon>Pseudomonadota</taxon>
        <taxon>Gammaproteobacteria</taxon>
        <taxon>Cardiobacteriales</taxon>
        <taxon>Cardiobacteriaceae</taxon>
        <taxon>Suttonella</taxon>
    </lineage>
</organism>
<dbReference type="PANTHER" id="PTHR38685">
    <property type="entry name" value="CELL DIVISION PROTEIN ZIPA"/>
    <property type="match status" value="1"/>
</dbReference>
<dbReference type="GO" id="GO:0000917">
    <property type="term" value="P:division septum assembly"/>
    <property type="evidence" value="ECO:0007669"/>
    <property type="project" value="TreeGrafter"/>
</dbReference>
<evidence type="ECO:0000256" key="9">
    <source>
        <dbReference type="RuleBase" id="RU003613"/>
    </source>
</evidence>
<dbReference type="EMBL" id="UHIA01000004">
    <property type="protein sequence ID" value="SUO96606.1"/>
    <property type="molecule type" value="Genomic_DNA"/>
</dbReference>
<keyword evidence="3 8" id="KW-0132">Cell division</keyword>
<evidence type="ECO:0000256" key="3">
    <source>
        <dbReference type="ARBA" id="ARBA00022618"/>
    </source>
</evidence>
<dbReference type="Proteomes" id="UP000254575">
    <property type="component" value="Unassembled WGS sequence"/>
</dbReference>
<keyword evidence="1 9" id="KW-1003">Cell membrane</keyword>
<keyword evidence="7 8" id="KW-0131">Cell cycle</keyword>
<dbReference type="RefSeq" id="WP_115219477.1">
    <property type="nucleotide sequence ID" value="NZ_UHIA01000004.1"/>
</dbReference>
<dbReference type="OrthoDB" id="7064635at2"/>
<evidence type="ECO:0000256" key="7">
    <source>
        <dbReference type="ARBA" id="ARBA00023306"/>
    </source>
</evidence>
<comment type="subcellular location">
    <subcellularLocation>
        <location evidence="9">Cell inner membrane</location>
        <topology evidence="9">Single-pass type I membrane protein</topology>
    </subcellularLocation>
</comment>
<comment type="similarity">
    <text evidence="8">Belongs to the ZipA family.</text>
</comment>
<proteinExistence type="inferred from homology"/>
<evidence type="ECO:0000256" key="6">
    <source>
        <dbReference type="ARBA" id="ARBA00023136"/>
    </source>
</evidence>
<sequence length="224" mass="25241">MSQEMMLWIVRLLGAGLALLLLHYARRIYLRRQRQLKQLLLQRAGQAPLPSAQAQKTSRLNPGFFGKTALPTADSLPDTPTIDLPLSIMARIGQHFSGDDIAALVKTFGLQRSPSGVYELLNENGRDILFSMLNIHSPGIFAQDLEHMAPIDGVMLVLQLPNCGDAVKDWENFLAISKDMAELCGGRLCDFERRQVTAKDLLTYRHAAEKFQRDYEQWLAAHQR</sequence>
<dbReference type="AlphaFoldDB" id="A0A380MX37"/>
<evidence type="ECO:0000256" key="8">
    <source>
        <dbReference type="RuleBase" id="RU003612"/>
    </source>
</evidence>
<evidence type="ECO:0000256" key="1">
    <source>
        <dbReference type="ARBA" id="ARBA00022475"/>
    </source>
</evidence>
<feature type="domain" description="ZipA C-terminal FtsZ-binding" evidence="10">
    <location>
        <begin position="80"/>
        <end position="208"/>
    </location>
</feature>
<accession>A0A380MX37</accession>
<evidence type="ECO:0000256" key="4">
    <source>
        <dbReference type="ARBA" id="ARBA00022692"/>
    </source>
</evidence>
<dbReference type="InterPro" id="IPR007449">
    <property type="entry name" value="ZipA_FtsZ-bd_C"/>
</dbReference>
<evidence type="ECO:0000256" key="5">
    <source>
        <dbReference type="ARBA" id="ARBA00022989"/>
    </source>
</evidence>
<comment type="function">
    <text evidence="8">Essential cell division protein that stabilizes the FtsZ protofilaments by cross-linking them and that serves as a cytoplasmic membrane anchor for the Z ring. Also required for the recruitment to the septal ring of downstream cell division proteins.</text>
</comment>
<dbReference type="Pfam" id="PF04354">
    <property type="entry name" value="ZipA_C"/>
    <property type="match status" value="1"/>
</dbReference>
<dbReference type="InterPro" id="IPR036765">
    <property type="entry name" value="ZipA_FtsZ-bd_C_sf"/>
</dbReference>